<organism evidence="2 3">
    <name type="scientific">Podospora didyma</name>
    <dbReference type="NCBI Taxonomy" id="330526"/>
    <lineage>
        <taxon>Eukaryota</taxon>
        <taxon>Fungi</taxon>
        <taxon>Dikarya</taxon>
        <taxon>Ascomycota</taxon>
        <taxon>Pezizomycotina</taxon>
        <taxon>Sordariomycetes</taxon>
        <taxon>Sordariomycetidae</taxon>
        <taxon>Sordariales</taxon>
        <taxon>Podosporaceae</taxon>
        <taxon>Podospora</taxon>
    </lineage>
</organism>
<dbReference type="Proteomes" id="UP001285441">
    <property type="component" value="Unassembled WGS sequence"/>
</dbReference>
<feature type="transmembrane region" description="Helical" evidence="1">
    <location>
        <begin position="32"/>
        <end position="50"/>
    </location>
</feature>
<gene>
    <name evidence="2" type="ORF">B0H63DRAFT_468245</name>
</gene>
<protein>
    <submittedName>
        <fullName evidence="2">Uncharacterized protein</fullName>
    </submittedName>
</protein>
<keyword evidence="3" id="KW-1185">Reference proteome</keyword>
<evidence type="ECO:0000256" key="1">
    <source>
        <dbReference type="SAM" id="Phobius"/>
    </source>
</evidence>
<reference evidence="2" key="2">
    <citation type="submission" date="2023-06" db="EMBL/GenBank/DDBJ databases">
        <authorList>
            <consortium name="Lawrence Berkeley National Laboratory"/>
            <person name="Haridas S."/>
            <person name="Hensen N."/>
            <person name="Bonometti L."/>
            <person name="Westerberg I."/>
            <person name="Brannstrom I.O."/>
            <person name="Guillou S."/>
            <person name="Cros-Aarteil S."/>
            <person name="Calhoun S."/>
            <person name="Kuo A."/>
            <person name="Mondo S."/>
            <person name="Pangilinan J."/>
            <person name="Riley R."/>
            <person name="LaButti K."/>
            <person name="Andreopoulos B."/>
            <person name="Lipzen A."/>
            <person name="Chen C."/>
            <person name="Yanf M."/>
            <person name="Daum C."/>
            <person name="Ng V."/>
            <person name="Clum A."/>
            <person name="Steindorff A."/>
            <person name="Ohm R."/>
            <person name="Martin F."/>
            <person name="Silar P."/>
            <person name="Natvig D."/>
            <person name="Lalanne C."/>
            <person name="Gautier V."/>
            <person name="Ament-velasquez S.L."/>
            <person name="Kruys A."/>
            <person name="Hutchinson M.I."/>
            <person name="Powell A.J."/>
            <person name="Barry K."/>
            <person name="Miller A.N."/>
            <person name="Grigoriev I.V."/>
            <person name="Debuchy R."/>
            <person name="Gladieux P."/>
            <person name="Thoren M.H."/>
            <person name="Johannesson H."/>
        </authorList>
    </citation>
    <scope>NUCLEOTIDE SEQUENCE</scope>
    <source>
        <strain evidence="2">CBS 232.78</strain>
    </source>
</reference>
<keyword evidence="1" id="KW-1133">Transmembrane helix</keyword>
<keyword evidence="1" id="KW-0472">Membrane</keyword>
<accession>A0AAE0NS54</accession>
<evidence type="ECO:0000313" key="2">
    <source>
        <dbReference type="EMBL" id="KAK3386689.1"/>
    </source>
</evidence>
<evidence type="ECO:0000313" key="3">
    <source>
        <dbReference type="Proteomes" id="UP001285441"/>
    </source>
</evidence>
<feature type="transmembrane region" description="Helical" evidence="1">
    <location>
        <begin position="57"/>
        <end position="77"/>
    </location>
</feature>
<proteinExistence type="predicted"/>
<reference evidence="2" key="1">
    <citation type="journal article" date="2023" name="Mol. Phylogenet. Evol.">
        <title>Genome-scale phylogeny and comparative genomics of the fungal order Sordariales.</title>
        <authorList>
            <person name="Hensen N."/>
            <person name="Bonometti L."/>
            <person name="Westerberg I."/>
            <person name="Brannstrom I.O."/>
            <person name="Guillou S."/>
            <person name="Cros-Aarteil S."/>
            <person name="Calhoun S."/>
            <person name="Haridas S."/>
            <person name="Kuo A."/>
            <person name="Mondo S."/>
            <person name="Pangilinan J."/>
            <person name="Riley R."/>
            <person name="LaButti K."/>
            <person name="Andreopoulos B."/>
            <person name="Lipzen A."/>
            <person name="Chen C."/>
            <person name="Yan M."/>
            <person name="Daum C."/>
            <person name="Ng V."/>
            <person name="Clum A."/>
            <person name="Steindorff A."/>
            <person name="Ohm R.A."/>
            <person name="Martin F."/>
            <person name="Silar P."/>
            <person name="Natvig D.O."/>
            <person name="Lalanne C."/>
            <person name="Gautier V."/>
            <person name="Ament-Velasquez S.L."/>
            <person name="Kruys A."/>
            <person name="Hutchinson M.I."/>
            <person name="Powell A.J."/>
            <person name="Barry K."/>
            <person name="Miller A.N."/>
            <person name="Grigoriev I.V."/>
            <person name="Debuchy R."/>
            <person name="Gladieux P."/>
            <person name="Hiltunen Thoren M."/>
            <person name="Johannesson H."/>
        </authorList>
    </citation>
    <scope>NUCLEOTIDE SEQUENCE</scope>
    <source>
        <strain evidence="2">CBS 232.78</strain>
    </source>
</reference>
<name>A0AAE0NS54_9PEZI</name>
<sequence length="82" mass="8788">MPAAHISAPTISDVLYMYVLLSLNCLQNQYDVLPLTSAFCLLLACSLLAARSSLSRSGGSVLSSAMISIVGTAWLLWTCTEY</sequence>
<comment type="caution">
    <text evidence="2">The sequence shown here is derived from an EMBL/GenBank/DDBJ whole genome shotgun (WGS) entry which is preliminary data.</text>
</comment>
<dbReference type="AlphaFoldDB" id="A0AAE0NS54"/>
<dbReference type="EMBL" id="JAULSW010000003">
    <property type="protein sequence ID" value="KAK3386689.1"/>
    <property type="molecule type" value="Genomic_DNA"/>
</dbReference>
<keyword evidence="1" id="KW-0812">Transmembrane</keyword>